<dbReference type="PANTHER" id="PTHR11937">
    <property type="entry name" value="ACTIN"/>
    <property type="match status" value="1"/>
</dbReference>
<dbReference type="FunFam" id="3.90.640.10:FF:000008">
    <property type="entry name" value="alpha-centractin isoform X1"/>
    <property type="match status" value="1"/>
</dbReference>
<evidence type="ECO:0000256" key="5">
    <source>
        <dbReference type="ARBA" id="ARBA00022840"/>
    </source>
</evidence>
<reference evidence="10" key="3">
    <citation type="submission" date="2020-10" db="UniProtKB">
        <authorList>
            <consortium name="WormBaseParasite"/>
        </authorList>
    </citation>
    <scope>IDENTIFICATION</scope>
</reference>
<evidence type="ECO:0000256" key="7">
    <source>
        <dbReference type="ARBA" id="ARBA00038483"/>
    </source>
</evidence>
<reference evidence="8" key="2">
    <citation type="submission" date="2014-06" db="EMBL/GenBank/DDBJ databases">
        <authorList>
            <person name="Aslett M."/>
        </authorList>
    </citation>
    <scope>NUCLEOTIDE SEQUENCE</scope>
</reference>
<dbReference type="OrthoDB" id="5132116at2759"/>
<name>A0A068WHQ5_ECHGR</name>
<dbReference type="SMART" id="SM00268">
    <property type="entry name" value="ACTIN"/>
    <property type="match status" value="1"/>
</dbReference>
<evidence type="ECO:0000256" key="4">
    <source>
        <dbReference type="ARBA" id="ARBA00022741"/>
    </source>
</evidence>
<dbReference type="CDD" id="cd10216">
    <property type="entry name" value="ASKHA_NBD_Arp1"/>
    <property type="match status" value="1"/>
</dbReference>
<dbReference type="PRINTS" id="PR00190">
    <property type="entry name" value="ACTIN"/>
</dbReference>
<dbReference type="EMBL" id="LK028577">
    <property type="protein sequence ID" value="CDS17204.1"/>
    <property type="molecule type" value="Genomic_DNA"/>
</dbReference>
<dbReference type="PROSITE" id="PS01132">
    <property type="entry name" value="ACTINS_ACT_LIKE"/>
    <property type="match status" value="1"/>
</dbReference>
<reference evidence="8 9" key="1">
    <citation type="journal article" date="2013" name="Nature">
        <title>The genomes of four tapeworm species reveal adaptations to parasitism.</title>
        <authorList>
            <person name="Tsai I.J."/>
            <person name="Zarowiecki M."/>
            <person name="Holroyd N."/>
            <person name="Garciarrubio A."/>
            <person name="Sanchez-Flores A."/>
            <person name="Brooks K.L."/>
            <person name="Tracey A."/>
            <person name="Bobes R.J."/>
            <person name="Fragoso G."/>
            <person name="Sciutto E."/>
            <person name="Aslett M."/>
            <person name="Beasley H."/>
            <person name="Bennett H.M."/>
            <person name="Cai J."/>
            <person name="Camicia F."/>
            <person name="Clark R."/>
            <person name="Cucher M."/>
            <person name="De Silva N."/>
            <person name="Day T.A."/>
            <person name="Deplazes P."/>
            <person name="Estrada K."/>
            <person name="Fernandez C."/>
            <person name="Holland P.W."/>
            <person name="Hou J."/>
            <person name="Hu S."/>
            <person name="Huckvale T."/>
            <person name="Hung S.S."/>
            <person name="Kamenetzky L."/>
            <person name="Keane J.A."/>
            <person name="Kiss F."/>
            <person name="Koziol U."/>
            <person name="Lambert O."/>
            <person name="Liu K."/>
            <person name="Luo X."/>
            <person name="Luo Y."/>
            <person name="Macchiaroli N."/>
            <person name="Nichol S."/>
            <person name="Paps J."/>
            <person name="Parkinson J."/>
            <person name="Pouchkina-Stantcheva N."/>
            <person name="Riddiford N."/>
            <person name="Rosenzvit M."/>
            <person name="Salinas G."/>
            <person name="Wasmuth J.D."/>
            <person name="Zamanian M."/>
            <person name="Zheng Y."/>
            <person name="Cai X."/>
            <person name="Soberon X."/>
            <person name="Olson P.D."/>
            <person name="Laclette J.P."/>
            <person name="Brehm K."/>
            <person name="Berriman M."/>
            <person name="Garciarrubio A."/>
            <person name="Bobes R.J."/>
            <person name="Fragoso G."/>
            <person name="Sanchez-Flores A."/>
            <person name="Estrada K."/>
            <person name="Cevallos M.A."/>
            <person name="Morett E."/>
            <person name="Gonzalez V."/>
            <person name="Portillo T."/>
            <person name="Ochoa-Leyva A."/>
            <person name="Jose M.V."/>
            <person name="Sciutto E."/>
            <person name="Landa A."/>
            <person name="Jimenez L."/>
            <person name="Valdes V."/>
            <person name="Carrero J.C."/>
            <person name="Larralde C."/>
            <person name="Morales-Montor J."/>
            <person name="Limon-Lason J."/>
            <person name="Soberon X."/>
            <person name="Laclette J.P."/>
        </authorList>
    </citation>
    <scope>NUCLEOTIDE SEQUENCE [LARGE SCALE GENOMIC DNA]</scope>
</reference>
<keyword evidence="3" id="KW-0963">Cytoplasm</keyword>
<dbReference type="InterPro" id="IPR020902">
    <property type="entry name" value="Actin/actin-like_CS"/>
</dbReference>
<dbReference type="InterPro" id="IPR043129">
    <property type="entry name" value="ATPase_NBD"/>
</dbReference>
<evidence type="ECO:0000256" key="3">
    <source>
        <dbReference type="ARBA" id="ARBA00022490"/>
    </source>
</evidence>
<keyword evidence="5" id="KW-0067">ATP-binding</keyword>
<comment type="function">
    <text evidence="1">Actins are highly conserved proteins that are involved in various types of cell motility and are ubiquitously expressed in all eukaryotic cells.</text>
</comment>
<accession>A0A068WHQ5</accession>
<protein>
    <submittedName>
        <fullName evidence="8 10">Beta centractin</fullName>
    </submittedName>
</protein>
<evidence type="ECO:0000313" key="8">
    <source>
        <dbReference type="EMBL" id="CDS17204.1"/>
    </source>
</evidence>
<dbReference type="GO" id="GO:0005856">
    <property type="term" value="C:cytoskeleton"/>
    <property type="evidence" value="ECO:0007669"/>
    <property type="project" value="UniProtKB-SubCell"/>
</dbReference>
<dbReference type="WBParaSite" id="EgrG_000994000">
    <property type="protein sequence ID" value="EgrG_000994000"/>
    <property type="gene ID" value="EgrG_000994000"/>
</dbReference>
<dbReference type="InterPro" id="IPR004000">
    <property type="entry name" value="Actin"/>
</dbReference>
<keyword evidence="6" id="KW-0206">Cytoskeleton</keyword>
<comment type="subcellular location">
    <subcellularLocation>
        <location evidence="2">Cytoplasm</location>
        <location evidence="2">Cytoskeleton</location>
    </subcellularLocation>
</comment>
<dbReference type="AlphaFoldDB" id="A0A068WHQ5"/>
<gene>
    <name evidence="8" type="ORF">EgrG_000994000</name>
</gene>
<evidence type="ECO:0000256" key="1">
    <source>
        <dbReference type="ARBA" id="ARBA00003520"/>
    </source>
</evidence>
<dbReference type="Gene3D" id="3.30.420.40">
    <property type="match status" value="2"/>
</dbReference>
<dbReference type="SUPFAM" id="SSF53067">
    <property type="entry name" value="Actin-like ATPase domain"/>
    <property type="match status" value="2"/>
</dbReference>
<dbReference type="FunFam" id="3.30.420.40:FF:000502">
    <property type="entry name" value="Actin-Related Proteins"/>
    <property type="match status" value="1"/>
</dbReference>
<keyword evidence="4" id="KW-0547">Nucleotide-binding</keyword>
<comment type="similarity">
    <text evidence="7">Belongs to the actin family. ARP1 subfamily.</text>
</comment>
<dbReference type="Pfam" id="PF00022">
    <property type="entry name" value="Actin"/>
    <property type="match status" value="1"/>
</dbReference>
<evidence type="ECO:0000313" key="10">
    <source>
        <dbReference type="WBParaSite" id="EgrG_000994000"/>
    </source>
</evidence>
<dbReference type="Proteomes" id="UP000492820">
    <property type="component" value="Unassembled WGS sequence"/>
</dbReference>
<evidence type="ECO:0000313" key="9">
    <source>
        <dbReference type="Proteomes" id="UP000492820"/>
    </source>
</evidence>
<dbReference type="GO" id="GO:0005524">
    <property type="term" value="F:ATP binding"/>
    <property type="evidence" value="ECO:0007669"/>
    <property type="project" value="UniProtKB-KW"/>
</dbReference>
<dbReference type="Gene3D" id="3.90.640.10">
    <property type="entry name" value="Actin, Chain A, domain 4"/>
    <property type="match status" value="1"/>
</dbReference>
<sequence>METMIMNQPIVVDMGTGVLKAGFAGDQTPRHYFPNFIGRPKHVRAMAGAIEGDRFIGPRAQEHRGLLNIRYPIEHGIVRDWCDMEHIWHYIYSKEQLTVSSEEHPVLLTEAPLNPKHNRERMAEMLFETFGVPALYVSMQAVLSLYASGRTTGVVLDSGDGVTHAAPIYEGYALPHSIERTDLAGRDVTRYLRLLLRKEGTDLHTTAEFEIVRQIKERSCFVSLSPGKVEAVEAQEFYRLPDGSALQIGPARFKAPELLFRPDLIGEEYFGVLAYSIQKSDMDLRRMLYENIVLSGGSTLLKGFGARLLLEMKRMAPKDAKLRISAPNELRKRGSCRSASKIPLTSLIRFLTHQVSRSTILLFANYPVNCVLFHPLSSSVFWVLEIPSIKSSTELI</sequence>
<evidence type="ECO:0000256" key="6">
    <source>
        <dbReference type="ARBA" id="ARBA00023212"/>
    </source>
</evidence>
<proteinExistence type="inferred from homology"/>
<organism evidence="8">
    <name type="scientific">Echinococcus granulosus</name>
    <name type="common">Hydatid tapeworm</name>
    <dbReference type="NCBI Taxonomy" id="6210"/>
    <lineage>
        <taxon>Eukaryota</taxon>
        <taxon>Metazoa</taxon>
        <taxon>Spiralia</taxon>
        <taxon>Lophotrochozoa</taxon>
        <taxon>Platyhelminthes</taxon>
        <taxon>Cestoda</taxon>
        <taxon>Eucestoda</taxon>
        <taxon>Cyclophyllidea</taxon>
        <taxon>Taeniidae</taxon>
        <taxon>Echinococcus</taxon>
        <taxon>Echinococcus granulosus group</taxon>
    </lineage>
</organism>
<evidence type="ECO:0000256" key="2">
    <source>
        <dbReference type="ARBA" id="ARBA00004245"/>
    </source>
</evidence>